<accession>A0ABU8XQF2</accession>
<name>A0ABU8XQF2_9PROT</name>
<gene>
    <name evidence="3" type="ORF">U1T56_03565</name>
</gene>
<evidence type="ECO:0000256" key="1">
    <source>
        <dbReference type="SAM" id="MobiDB-lite"/>
    </source>
</evidence>
<feature type="domain" description="Plasmid pRiA4b Orf3-like" evidence="2">
    <location>
        <begin position="46"/>
        <end position="85"/>
    </location>
</feature>
<feature type="compositionally biased region" description="Pro residues" evidence="1">
    <location>
        <begin position="110"/>
        <end position="121"/>
    </location>
</feature>
<evidence type="ECO:0000313" key="4">
    <source>
        <dbReference type="Proteomes" id="UP001375743"/>
    </source>
</evidence>
<evidence type="ECO:0000313" key="3">
    <source>
        <dbReference type="EMBL" id="MEK0082217.1"/>
    </source>
</evidence>
<dbReference type="Proteomes" id="UP001375743">
    <property type="component" value="Unassembled WGS sequence"/>
</dbReference>
<dbReference type="Pfam" id="PF07929">
    <property type="entry name" value="PRiA4_ORF3"/>
    <property type="match status" value="1"/>
</dbReference>
<dbReference type="InterPro" id="IPR024047">
    <property type="entry name" value="MM3350-like_sf"/>
</dbReference>
<organism evidence="3 4">
    <name type="scientific">Benzoatithermus flavus</name>
    <dbReference type="NCBI Taxonomy" id="3108223"/>
    <lineage>
        <taxon>Bacteria</taxon>
        <taxon>Pseudomonadati</taxon>
        <taxon>Pseudomonadota</taxon>
        <taxon>Alphaproteobacteria</taxon>
        <taxon>Geminicoccales</taxon>
        <taxon>Geminicoccaceae</taxon>
        <taxon>Benzoatithermus</taxon>
    </lineage>
</organism>
<keyword evidence="4" id="KW-1185">Reference proteome</keyword>
<dbReference type="SUPFAM" id="SSF159941">
    <property type="entry name" value="MM3350-like"/>
    <property type="match status" value="1"/>
</dbReference>
<protein>
    <recommendedName>
        <fullName evidence="2">Plasmid pRiA4b Orf3-like domain-containing protein</fullName>
    </recommendedName>
</protein>
<reference evidence="3 4" key="1">
    <citation type="submission" date="2024-01" db="EMBL/GenBank/DDBJ databases">
        <title>Multi-omics insights into the function and evolution of sodium benzoate biodegradation pathways in Benzoatithermus flavus gen. nov., sp. nov. from hot spring.</title>
        <authorList>
            <person name="Hu C.-J."/>
            <person name="Li W.-J."/>
        </authorList>
    </citation>
    <scope>NUCLEOTIDE SEQUENCE [LARGE SCALE GENOMIC DNA]</scope>
    <source>
        <strain evidence="3 4">SYSU G07066</strain>
    </source>
</reference>
<sequence>MFPKDFSNSFVQFRLHRTCVSRRGPETGRTGKLTYNAGALETSAATGGPDGYAAFLAAVTDPSHPGHEAAPDWYGEDYDPDGIEREIIGIQPSRIARSRRGGLKAKGKPRQPPQAGPSRLP</sequence>
<evidence type="ECO:0000259" key="2">
    <source>
        <dbReference type="Pfam" id="PF07929"/>
    </source>
</evidence>
<feature type="region of interest" description="Disordered" evidence="1">
    <location>
        <begin position="91"/>
        <end position="121"/>
    </location>
</feature>
<comment type="caution">
    <text evidence="3">The sequence shown here is derived from an EMBL/GenBank/DDBJ whole genome shotgun (WGS) entry which is preliminary data.</text>
</comment>
<dbReference type="EMBL" id="JBBLZC010000002">
    <property type="protein sequence ID" value="MEK0082217.1"/>
    <property type="molecule type" value="Genomic_DNA"/>
</dbReference>
<dbReference type="RefSeq" id="WP_418158065.1">
    <property type="nucleotide sequence ID" value="NZ_JBBLZC010000002.1"/>
</dbReference>
<proteinExistence type="predicted"/>
<dbReference type="Gene3D" id="3.10.290.30">
    <property type="entry name" value="MM3350-like"/>
    <property type="match status" value="1"/>
</dbReference>
<dbReference type="InterPro" id="IPR012912">
    <property type="entry name" value="Plasmid_pRiA4b_Orf3-like"/>
</dbReference>
<feature type="compositionally biased region" description="Basic residues" evidence="1">
    <location>
        <begin position="96"/>
        <end position="109"/>
    </location>
</feature>